<dbReference type="Gene3D" id="2.70.98.30">
    <property type="entry name" value="Golgi alpha-mannosidase II, domain 4"/>
    <property type="match status" value="1"/>
</dbReference>
<accession>A0A418FJM2</accession>
<feature type="non-terminal residue" evidence="1">
    <location>
        <position position="96"/>
    </location>
</feature>
<dbReference type="EMBL" id="QUTF01010887">
    <property type="protein sequence ID" value="RHZ30575.1"/>
    <property type="molecule type" value="Genomic_DNA"/>
</dbReference>
<dbReference type="PANTHER" id="PTHR11607:SF3">
    <property type="entry name" value="LYSOSOMAL ALPHA-MANNOSIDASE"/>
    <property type="match status" value="1"/>
</dbReference>
<sequence length="96" mass="10762">MHHDGITGTEKQAVAADYAQRLAEGLADGQDVGPIPVDDLQGKEVILRFDTSKTWYTDSNGLEFGKRVRDYRETWNLTLHNEEEKVAANYVPITIA</sequence>
<evidence type="ECO:0000313" key="1">
    <source>
        <dbReference type="EMBL" id="RHZ30575.1"/>
    </source>
</evidence>
<dbReference type="PANTHER" id="PTHR11607">
    <property type="entry name" value="ALPHA-MANNOSIDASE"/>
    <property type="match status" value="1"/>
</dbReference>
<organism evidence="1 2">
    <name type="scientific">Aphanomyces astaci</name>
    <name type="common">Crayfish plague agent</name>
    <dbReference type="NCBI Taxonomy" id="112090"/>
    <lineage>
        <taxon>Eukaryota</taxon>
        <taxon>Sar</taxon>
        <taxon>Stramenopiles</taxon>
        <taxon>Oomycota</taxon>
        <taxon>Saprolegniomycetes</taxon>
        <taxon>Saprolegniales</taxon>
        <taxon>Verrucalvaceae</taxon>
        <taxon>Aphanomyces</taxon>
    </lineage>
</organism>
<protein>
    <submittedName>
        <fullName evidence="1">Uncharacterized protein</fullName>
    </submittedName>
</protein>
<dbReference type="GO" id="GO:0005975">
    <property type="term" value="P:carbohydrate metabolic process"/>
    <property type="evidence" value="ECO:0007669"/>
    <property type="project" value="InterPro"/>
</dbReference>
<gene>
    <name evidence="1" type="ORF">DYB26_015616</name>
</gene>
<dbReference type="GO" id="GO:0004559">
    <property type="term" value="F:alpha-mannosidase activity"/>
    <property type="evidence" value="ECO:0007669"/>
    <property type="project" value="TreeGrafter"/>
</dbReference>
<reference evidence="1 2" key="1">
    <citation type="submission" date="2018-08" db="EMBL/GenBank/DDBJ databases">
        <title>Aphanomyces genome sequencing and annotation.</title>
        <authorList>
            <person name="Minardi D."/>
            <person name="Oidtmann B."/>
            <person name="Van Der Giezen M."/>
            <person name="Studholme D.J."/>
        </authorList>
    </citation>
    <scope>NUCLEOTIDE SEQUENCE [LARGE SCALE GENOMIC DNA]</scope>
    <source>
        <strain evidence="1 2">FDL457</strain>
    </source>
</reference>
<dbReference type="InterPro" id="IPR028995">
    <property type="entry name" value="Glyco_hydro_57/38_cen_sf"/>
</dbReference>
<dbReference type="AlphaFoldDB" id="A0A418FJM2"/>
<evidence type="ECO:0000313" key="2">
    <source>
        <dbReference type="Proteomes" id="UP000286510"/>
    </source>
</evidence>
<dbReference type="Proteomes" id="UP000286510">
    <property type="component" value="Unassembled WGS sequence"/>
</dbReference>
<dbReference type="InterPro" id="IPR050843">
    <property type="entry name" value="Glycosyl_Hydrlase_38"/>
</dbReference>
<dbReference type="InterPro" id="IPR011013">
    <property type="entry name" value="Gal_mutarotase_sf_dom"/>
</dbReference>
<dbReference type="SUPFAM" id="SSF74650">
    <property type="entry name" value="Galactose mutarotase-like"/>
    <property type="match status" value="1"/>
</dbReference>
<dbReference type="SUPFAM" id="SSF88688">
    <property type="entry name" value="Families 57/38 glycoside transferase middle domain"/>
    <property type="match status" value="1"/>
</dbReference>
<name>A0A418FJM2_APHAT</name>
<comment type="caution">
    <text evidence="1">The sequence shown here is derived from an EMBL/GenBank/DDBJ whole genome shotgun (WGS) entry which is preliminary data.</text>
</comment>
<dbReference type="GO" id="GO:0030246">
    <property type="term" value="F:carbohydrate binding"/>
    <property type="evidence" value="ECO:0007669"/>
    <property type="project" value="InterPro"/>
</dbReference>
<proteinExistence type="predicted"/>